<accession>A0ACC0MN17</accession>
<evidence type="ECO:0000313" key="1">
    <source>
        <dbReference type="EMBL" id="KAI8542360.1"/>
    </source>
</evidence>
<evidence type="ECO:0000313" key="2">
    <source>
        <dbReference type="Proteomes" id="UP001062846"/>
    </source>
</evidence>
<organism evidence="1 2">
    <name type="scientific">Rhododendron molle</name>
    <name type="common">Chinese azalea</name>
    <name type="synonym">Azalea mollis</name>
    <dbReference type="NCBI Taxonomy" id="49168"/>
    <lineage>
        <taxon>Eukaryota</taxon>
        <taxon>Viridiplantae</taxon>
        <taxon>Streptophyta</taxon>
        <taxon>Embryophyta</taxon>
        <taxon>Tracheophyta</taxon>
        <taxon>Spermatophyta</taxon>
        <taxon>Magnoliopsida</taxon>
        <taxon>eudicotyledons</taxon>
        <taxon>Gunneridae</taxon>
        <taxon>Pentapetalae</taxon>
        <taxon>asterids</taxon>
        <taxon>Ericales</taxon>
        <taxon>Ericaceae</taxon>
        <taxon>Ericoideae</taxon>
        <taxon>Rhodoreae</taxon>
        <taxon>Rhododendron</taxon>
    </lineage>
</organism>
<protein>
    <submittedName>
        <fullName evidence="1">Uncharacterized protein</fullName>
    </submittedName>
</protein>
<reference evidence="1" key="1">
    <citation type="submission" date="2022-02" db="EMBL/GenBank/DDBJ databases">
        <title>Plant Genome Project.</title>
        <authorList>
            <person name="Zhang R.-G."/>
        </authorList>
    </citation>
    <scope>NUCLEOTIDE SEQUENCE</scope>
    <source>
        <strain evidence="1">AT1</strain>
    </source>
</reference>
<name>A0ACC0MN17_RHOML</name>
<dbReference type="EMBL" id="CM046395">
    <property type="protein sequence ID" value="KAI8542360.1"/>
    <property type="molecule type" value="Genomic_DNA"/>
</dbReference>
<sequence>MNTQEIQCWELCGRTLAPLRWKSSLGWLCNPRWLRVLCFWVEICFWELCEQVTLDRAQWRKIIHVADPK</sequence>
<keyword evidence="2" id="KW-1185">Reference proteome</keyword>
<gene>
    <name evidence="1" type="ORF">RHMOL_Rhmol08G0132600</name>
</gene>
<dbReference type="Proteomes" id="UP001062846">
    <property type="component" value="Chromosome 8"/>
</dbReference>
<proteinExistence type="predicted"/>
<comment type="caution">
    <text evidence="1">The sequence shown here is derived from an EMBL/GenBank/DDBJ whole genome shotgun (WGS) entry which is preliminary data.</text>
</comment>